<sequence length="83" mass="9047">MDGSSYTLSKPTFNNRGQYTREALNGTKPSITLPLISQNVFTSTCKYNKDLTDCKEVMGALVAACQSFCLPQVRSGHPTGSRL</sequence>
<evidence type="ECO:0000313" key="1">
    <source>
        <dbReference type="EMBL" id="QQP58304.1"/>
    </source>
</evidence>
<evidence type="ECO:0000313" key="2">
    <source>
        <dbReference type="Proteomes" id="UP000595437"/>
    </source>
</evidence>
<reference evidence="2" key="1">
    <citation type="submission" date="2021-01" db="EMBL/GenBank/DDBJ databases">
        <title>Caligus Genome Assembly.</title>
        <authorList>
            <person name="Gallardo-Escarate C."/>
        </authorList>
    </citation>
    <scope>NUCLEOTIDE SEQUENCE [LARGE SCALE GENOMIC DNA]</scope>
</reference>
<dbReference type="EMBL" id="CP045891">
    <property type="protein sequence ID" value="QQP58304.1"/>
    <property type="molecule type" value="Genomic_DNA"/>
</dbReference>
<proteinExistence type="predicted"/>
<keyword evidence="2" id="KW-1185">Reference proteome</keyword>
<dbReference type="AlphaFoldDB" id="A0A7T8KLT7"/>
<accession>A0A7T8KLT7</accession>
<protein>
    <submittedName>
        <fullName evidence="1">Uncharacterized protein</fullName>
    </submittedName>
</protein>
<name>A0A7T8KLT7_CALRO</name>
<organism evidence="1 2">
    <name type="scientific">Caligus rogercresseyi</name>
    <name type="common">Sea louse</name>
    <dbReference type="NCBI Taxonomy" id="217165"/>
    <lineage>
        <taxon>Eukaryota</taxon>
        <taxon>Metazoa</taxon>
        <taxon>Ecdysozoa</taxon>
        <taxon>Arthropoda</taxon>
        <taxon>Crustacea</taxon>
        <taxon>Multicrustacea</taxon>
        <taxon>Hexanauplia</taxon>
        <taxon>Copepoda</taxon>
        <taxon>Siphonostomatoida</taxon>
        <taxon>Caligidae</taxon>
        <taxon>Caligus</taxon>
    </lineage>
</organism>
<gene>
    <name evidence="1" type="ORF">FKW44_003575</name>
</gene>
<dbReference type="Proteomes" id="UP000595437">
    <property type="component" value="Chromosome 2"/>
</dbReference>